<dbReference type="EMBL" id="QXGD01001950">
    <property type="protein sequence ID" value="KAE9196130.1"/>
    <property type="molecule type" value="Genomic_DNA"/>
</dbReference>
<sequence length="164" mass="16960">MSDSVPSMVGAGPNSDLSLMATDESGNLSYSSSGSSPMSVTDYTLGTGTHMPMSTATVMRGWIAGVARSSAPGMVISATPDPPQLGTTQARVEPRMSVADHPAQIPLPGSPESKQASRRKAENPGAKPDSESYPSGVGPNTEGFQFAYAAAQEKQTLQSNEQLV</sequence>
<dbReference type="Proteomes" id="UP000488956">
    <property type="component" value="Unassembled WGS sequence"/>
</dbReference>
<evidence type="ECO:0000313" key="18">
    <source>
        <dbReference type="Proteomes" id="UP000476176"/>
    </source>
</evidence>
<dbReference type="EMBL" id="QXFW01004841">
    <property type="protein sequence ID" value="KAE8964127.1"/>
    <property type="molecule type" value="Genomic_DNA"/>
</dbReference>
<evidence type="ECO:0000313" key="16">
    <source>
        <dbReference type="Proteomes" id="UP000441208"/>
    </source>
</evidence>
<evidence type="ECO:0000313" key="5">
    <source>
        <dbReference type="EMBL" id="KAE9076547.1"/>
    </source>
</evidence>
<dbReference type="EMBL" id="QXGE01004062">
    <property type="protein sequence ID" value="KAE9272109.1"/>
    <property type="molecule type" value="Genomic_DNA"/>
</dbReference>
<feature type="region of interest" description="Disordered" evidence="1">
    <location>
        <begin position="74"/>
        <end position="145"/>
    </location>
</feature>
<name>A0A6A3X6G0_9STRA</name>
<dbReference type="Proteomes" id="UP000476176">
    <property type="component" value="Unassembled WGS sequence"/>
</dbReference>
<dbReference type="EMBL" id="QXFZ01003915">
    <property type="protein sequence ID" value="KAE9066489.1"/>
    <property type="molecule type" value="Genomic_DNA"/>
</dbReference>
<dbReference type="Proteomes" id="UP000460718">
    <property type="component" value="Unassembled WGS sequence"/>
</dbReference>
<evidence type="ECO:0000313" key="4">
    <source>
        <dbReference type="EMBL" id="KAE9066489.1"/>
    </source>
</evidence>
<dbReference type="EMBL" id="QXFX01001919">
    <property type="protein sequence ID" value="KAE9083013.1"/>
    <property type="molecule type" value="Genomic_DNA"/>
</dbReference>
<evidence type="ECO:0000313" key="13">
    <source>
        <dbReference type="Proteomes" id="UP000437068"/>
    </source>
</evidence>
<evidence type="ECO:0000313" key="15">
    <source>
        <dbReference type="Proteomes" id="UP000440732"/>
    </source>
</evidence>
<evidence type="ECO:0000313" key="17">
    <source>
        <dbReference type="Proteomes" id="UP000460718"/>
    </source>
</evidence>
<accession>A0A6A3X6G0</accession>
<gene>
    <name evidence="10" type="ORF">PF001_g28081</name>
    <name evidence="9" type="ORF">PF002_g23128</name>
    <name evidence="8" type="ORF">PF004_g20508</name>
    <name evidence="7" type="ORF">PF005_g28498</name>
    <name evidence="5" type="ORF">PF006_g28106</name>
    <name evidence="4" type="ORF">PF007_g28441</name>
    <name evidence="2" type="ORF">PF009_g30060</name>
    <name evidence="6" type="ORF">PF010_g21367</name>
    <name evidence="3" type="ORF">PF011_g28783</name>
</gene>
<dbReference type="Proteomes" id="UP000440367">
    <property type="component" value="Unassembled WGS sequence"/>
</dbReference>
<organism evidence="9 14">
    <name type="scientific">Phytophthora fragariae</name>
    <dbReference type="NCBI Taxonomy" id="53985"/>
    <lineage>
        <taxon>Eukaryota</taxon>
        <taxon>Sar</taxon>
        <taxon>Stramenopiles</taxon>
        <taxon>Oomycota</taxon>
        <taxon>Peronosporomycetes</taxon>
        <taxon>Peronosporales</taxon>
        <taxon>Peronosporaceae</taxon>
        <taxon>Phytophthora</taxon>
    </lineage>
</organism>
<dbReference type="Proteomes" id="UP000441208">
    <property type="component" value="Unassembled WGS sequence"/>
</dbReference>
<dbReference type="Proteomes" id="UP000437068">
    <property type="component" value="Unassembled WGS sequence"/>
</dbReference>
<dbReference type="Proteomes" id="UP000429523">
    <property type="component" value="Unassembled WGS sequence"/>
</dbReference>
<evidence type="ECO:0000313" key="3">
    <source>
        <dbReference type="EMBL" id="KAE8964127.1"/>
    </source>
</evidence>
<evidence type="ECO:0000313" key="2">
    <source>
        <dbReference type="EMBL" id="KAE8919637.1"/>
    </source>
</evidence>
<dbReference type="EMBL" id="QXGA01004070">
    <property type="protein sequence ID" value="KAE9076547.1"/>
    <property type="molecule type" value="Genomic_DNA"/>
</dbReference>
<feature type="region of interest" description="Disordered" evidence="1">
    <location>
        <begin position="1"/>
        <end position="38"/>
    </location>
</feature>
<evidence type="ECO:0000313" key="6">
    <source>
        <dbReference type="EMBL" id="KAE9083013.1"/>
    </source>
</evidence>
<dbReference type="Proteomes" id="UP000440732">
    <property type="component" value="Unassembled WGS sequence"/>
</dbReference>
<dbReference type="AlphaFoldDB" id="A0A6A3X6G0"/>
<evidence type="ECO:0000313" key="19">
    <source>
        <dbReference type="Proteomes" id="UP000488956"/>
    </source>
</evidence>
<evidence type="ECO:0000313" key="10">
    <source>
        <dbReference type="EMBL" id="KAE9272109.1"/>
    </source>
</evidence>
<proteinExistence type="predicted"/>
<evidence type="ECO:0000313" key="11">
    <source>
        <dbReference type="Proteomes" id="UP000429523"/>
    </source>
</evidence>
<dbReference type="EMBL" id="QXGF01004545">
    <property type="protein sequence ID" value="KAE8919637.1"/>
    <property type="molecule type" value="Genomic_DNA"/>
</dbReference>
<keyword evidence="12" id="KW-1185">Reference proteome</keyword>
<dbReference type="Proteomes" id="UP000433483">
    <property type="component" value="Unassembled WGS sequence"/>
</dbReference>
<evidence type="ECO:0000256" key="1">
    <source>
        <dbReference type="SAM" id="MobiDB-lite"/>
    </source>
</evidence>
<evidence type="ECO:0000313" key="7">
    <source>
        <dbReference type="EMBL" id="KAE9168164.1"/>
    </source>
</evidence>
<dbReference type="OrthoDB" id="10502590at2759"/>
<evidence type="ECO:0000313" key="9">
    <source>
        <dbReference type="EMBL" id="KAE9196130.1"/>
    </source>
</evidence>
<comment type="caution">
    <text evidence="9">The sequence shown here is derived from an EMBL/GenBank/DDBJ whole genome shotgun (WGS) entry which is preliminary data.</text>
</comment>
<dbReference type="EMBL" id="QXGB01003960">
    <property type="protein sequence ID" value="KAE9168164.1"/>
    <property type="molecule type" value="Genomic_DNA"/>
</dbReference>
<evidence type="ECO:0000313" key="14">
    <source>
        <dbReference type="Proteomes" id="UP000440367"/>
    </source>
</evidence>
<reference evidence="11 12" key="1">
    <citation type="submission" date="2018-08" db="EMBL/GenBank/DDBJ databases">
        <title>Genomic investigation of the strawberry pathogen Phytophthora fragariae indicates pathogenicity is determined by transcriptional variation in three key races.</title>
        <authorList>
            <person name="Adams T.M."/>
            <person name="Armitage A.D."/>
            <person name="Sobczyk M.K."/>
            <person name="Bates H.J."/>
            <person name="Dunwell J.M."/>
            <person name="Nellist C.F."/>
            <person name="Harrison R.J."/>
        </authorList>
    </citation>
    <scope>NUCLEOTIDE SEQUENCE [LARGE SCALE GENOMIC DNA]</scope>
    <source>
        <strain evidence="10 13">A4</strain>
        <strain evidence="9 14">BC-1</strain>
        <strain evidence="8 18">BC-23</strain>
        <strain evidence="7 12">NOV-27</strain>
        <strain evidence="5 15">NOV-5</strain>
        <strain evidence="4 16">NOV-71</strain>
        <strain evidence="2 11">NOV-9</strain>
        <strain evidence="6 19">ONT-3</strain>
        <strain evidence="3 17">SCRP245</strain>
    </source>
</reference>
<dbReference type="EMBL" id="QXGC01001837">
    <property type="protein sequence ID" value="KAE9195174.1"/>
    <property type="molecule type" value="Genomic_DNA"/>
</dbReference>
<evidence type="ECO:0000313" key="12">
    <source>
        <dbReference type="Proteomes" id="UP000433483"/>
    </source>
</evidence>
<evidence type="ECO:0000313" key="8">
    <source>
        <dbReference type="EMBL" id="KAE9195174.1"/>
    </source>
</evidence>
<feature type="compositionally biased region" description="Low complexity" evidence="1">
    <location>
        <begin position="25"/>
        <end position="38"/>
    </location>
</feature>
<protein>
    <submittedName>
        <fullName evidence="9">Uncharacterized protein</fullName>
    </submittedName>
</protein>